<sequence>MMQRLEMDQIRQWLPNRENDHNTTKRDYGQVLLIGGSAGMGGSIIMSAEAVVHAGAGLTTVATDSNHHTALHSRLPEAMALPLQDLAGISERIKKSTVVAIGPGLGLDERAVNVFRIVLASIRDHQILILDADALTLLAREKSKLRTEHVILTPHAGEWKRLTGLEPDEQIDEQNQRWAKDLGATIVLKGDETRIYTSEESYLNIKGTPAMATGGMGDCLTGCIAGLCAQSEDALPGVLSAVYMHSYIGRELAENQHIIRPTQIAEALPVYLKKLTHM</sequence>
<evidence type="ECO:0000259" key="7">
    <source>
        <dbReference type="PROSITE" id="PS51383"/>
    </source>
</evidence>
<evidence type="ECO:0000256" key="3">
    <source>
        <dbReference type="ARBA" id="ARBA00022857"/>
    </source>
</evidence>
<proteinExistence type="inferred from homology"/>
<feature type="domain" description="YjeF C-terminal" evidence="7">
    <location>
        <begin position="6"/>
        <end position="275"/>
    </location>
</feature>
<feature type="binding site" evidence="6">
    <location>
        <position position="155"/>
    </location>
    <ligand>
        <name>(6S)-NADPHX</name>
        <dbReference type="ChEBI" id="CHEBI:64076"/>
    </ligand>
</feature>
<evidence type="ECO:0000256" key="4">
    <source>
        <dbReference type="ARBA" id="ARBA00023027"/>
    </source>
</evidence>
<feature type="binding site" evidence="6">
    <location>
        <begin position="189"/>
        <end position="193"/>
    </location>
    <ligand>
        <name>AMP</name>
        <dbReference type="ChEBI" id="CHEBI:456215"/>
    </ligand>
</feature>
<keyword evidence="1 6" id="KW-0547">Nucleotide-binding</keyword>
<dbReference type="EC" id="4.2.1.136" evidence="6"/>
<dbReference type="HAMAP" id="MF_01965">
    <property type="entry name" value="NADHX_dehydratase"/>
    <property type="match status" value="1"/>
</dbReference>
<dbReference type="PROSITE" id="PS51383">
    <property type="entry name" value="YJEF_C_3"/>
    <property type="match status" value="1"/>
</dbReference>
<evidence type="ECO:0000256" key="2">
    <source>
        <dbReference type="ARBA" id="ARBA00022840"/>
    </source>
</evidence>
<dbReference type="InterPro" id="IPR000631">
    <property type="entry name" value="CARKD"/>
</dbReference>
<comment type="cofactor">
    <cofactor evidence="6">
        <name>Mg(2+)</name>
        <dbReference type="ChEBI" id="CHEBI:18420"/>
    </cofactor>
</comment>
<name>A0ABT0XMU4_9BACI</name>
<evidence type="ECO:0000313" key="8">
    <source>
        <dbReference type="EMBL" id="MCM2677040.1"/>
    </source>
</evidence>
<dbReference type="InterPro" id="IPR029056">
    <property type="entry name" value="Ribokinase-like"/>
</dbReference>
<dbReference type="InterPro" id="IPR017953">
    <property type="entry name" value="Carbohydrate_kinase_pred_CS"/>
</dbReference>
<dbReference type="Proteomes" id="UP001203665">
    <property type="component" value="Unassembled WGS sequence"/>
</dbReference>
<feature type="binding site" evidence="6">
    <location>
        <position position="218"/>
    </location>
    <ligand>
        <name>(6S)-NADPHX</name>
        <dbReference type="ChEBI" id="CHEBI:64076"/>
    </ligand>
</feature>
<dbReference type="PROSITE" id="PS01049">
    <property type="entry name" value="YJEF_C_1"/>
    <property type="match status" value="1"/>
</dbReference>
<feature type="binding site" evidence="6">
    <location>
        <position position="217"/>
    </location>
    <ligand>
        <name>AMP</name>
        <dbReference type="ChEBI" id="CHEBI:456215"/>
    </ligand>
</feature>
<feature type="binding site" evidence="6">
    <location>
        <position position="104"/>
    </location>
    <ligand>
        <name>(6S)-NADPHX</name>
        <dbReference type="ChEBI" id="CHEBI:64076"/>
    </ligand>
</feature>
<comment type="catalytic activity">
    <reaction evidence="6">
        <text>(6S)-NADHX + ADP = AMP + phosphate + NADH + H(+)</text>
        <dbReference type="Rhea" id="RHEA:32223"/>
        <dbReference type="ChEBI" id="CHEBI:15378"/>
        <dbReference type="ChEBI" id="CHEBI:43474"/>
        <dbReference type="ChEBI" id="CHEBI:57945"/>
        <dbReference type="ChEBI" id="CHEBI:64074"/>
        <dbReference type="ChEBI" id="CHEBI:456215"/>
        <dbReference type="ChEBI" id="CHEBI:456216"/>
        <dbReference type="EC" id="4.2.1.136"/>
    </reaction>
</comment>
<dbReference type="PANTHER" id="PTHR12592:SF0">
    <property type="entry name" value="ATP-DEPENDENT (S)-NAD(P)H-HYDRATE DEHYDRATASE"/>
    <property type="match status" value="1"/>
</dbReference>
<comment type="caution">
    <text evidence="8">The sequence shown here is derived from an EMBL/GenBank/DDBJ whole genome shotgun (WGS) entry which is preliminary data.</text>
</comment>
<keyword evidence="2 6" id="KW-0067">ATP-binding</keyword>
<dbReference type="CDD" id="cd01171">
    <property type="entry name" value="YXKO-related"/>
    <property type="match status" value="1"/>
</dbReference>
<comment type="function">
    <text evidence="6">Catalyzes the dehydration of the S-form of NAD(P)HX at the expense of ADP, which is converted to AMP. Together with NAD(P)HX epimerase, which catalyzes the epimerization of the S- and R-forms, the enzyme allows the repair of both epimers of NAD(P)HX, a damaged form of NAD(P)H that is a result of enzymatic or heat-dependent hydration.</text>
</comment>
<evidence type="ECO:0000256" key="5">
    <source>
        <dbReference type="ARBA" id="ARBA00023239"/>
    </source>
</evidence>
<dbReference type="SUPFAM" id="SSF53613">
    <property type="entry name" value="Ribokinase-like"/>
    <property type="match status" value="1"/>
</dbReference>
<accession>A0ABT0XMU4</accession>
<evidence type="ECO:0000256" key="1">
    <source>
        <dbReference type="ARBA" id="ARBA00022741"/>
    </source>
</evidence>
<dbReference type="NCBIfam" id="TIGR00196">
    <property type="entry name" value="yjeF_cterm"/>
    <property type="match status" value="1"/>
</dbReference>
<comment type="catalytic activity">
    <reaction evidence="6">
        <text>(6S)-NADPHX + ADP = AMP + phosphate + NADPH + H(+)</text>
        <dbReference type="Rhea" id="RHEA:32235"/>
        <dbReference type="ChEBI" id="CHEBI:15378"/>
        <dbReference type="ChEBI" id="CHEBI:43474"/>
        <dbReference type="ChEBI" id="CHEBI:57783"/>
        <dbReference type="ChEBI" id="CHEBI:64076"/>
        <dbReference type="ChEBI" id="CHEBI:456215"/>
        <dbReference type="ChEBI" id="CHEBI:456216"/>
        <dbReference type="EC" id="4.2.1.136"/>
    </reaction>
</comment>
<dbReference type="EMBL" id="JAMQJY010000003">
    <property type="protein sequence ID" value="MCM2677040.1"/>
    <property type="molecule type" value="Genomic_DNA"/>
</dbReference>
<keyword evidence="5 6" id="KW-0456">Lyase</keyword>
<reference evidence="8" key="1">
    <citation type="submission" date="2022-06" db="EMBL/GenBank/DDBJ databases">
        <title>Alkalicoccobacillus porphyridii sp. nov., isolated from a marine red alga, Porphyridium purpureum and reclassification of Shouchella plakortidis and Shouchella gibsonii as Alkalicoccobacillus plakortidis comb. nov. and Alkalicoccobacillus gibsonii comb. nov.</title>
        <authorList>
            <person name="Kim K.H."/>
            <person name="Lee J.K."/>
            <person name="Han D.M."/>
            <person name="Baek J.H."/>
            <person name="Jeon C.O."/>
        </authorList>
    </citation>
    <scope>NUCLEOTIDE SEQUENCE</scope>
    <source>
        <strain evidence="8">DSM 19153</strain>
    </source>
</reference>
<organism evidence="8 9">
    <name type="scientific">Alkalicoccobacillus plakortidis</name>
    <dbReference type="NCBI Taxonomy" id="444060"/>
    <lineage>
        <taxon>Bacteria</taxon>
        <taxon>Bacillati</taxon>
        <taxon>Bacillota</taxon>
        <taxon>Bacilli</taxon>
        <taxon>Bacillales</taxon>
        <taxon>Bacillaceae</taxon>
        <taxon>Alkalicoccobacillus</taxon>
    </lineage>
</organism>
<comment type="subunit">
    <text evidence="6">Homotetramer.</text>
</comment>
<dbReference type="PANTHER" id="PTHR12592">
    <property type="entry name" value="ATP-DEPENDENT (S)-NAD(P)H-HYDRATE DEHYDRATASE FAMILY MEMBER"/>
    <property type="match status" value="1"/>
</dbReference>
<keyword evidence="3 6" id="KW-0521">NADP</keyword>
<protein>
    <recommendedName>
        <fullName evidence="6">ADP-dependent (S)-NAD(P)H-hydrate dehydratase</fullName>
        <ecNumber evidence="6">4.2.1.136</ecNumber>
    </recommendedName>
    <alternativeName>
        <fullName evidence="6">ADP-dependent NAD(P)HX dehydratase</fullName>
    </alternativeName>
</protein>
<dbReference type="Gene3D" id="3.40.1190.20">
    <property type="match status" value="1"/>
</dbReference>
<comment type="similarity">
    <text evidence="6">Belongs to the NnrD/CARKD family.</text>
</comment>
<dbReference type="Pfam" id="PF01256">
    <property type="entry name" value="Carb_kinase"/>
    <property type="match status" value="1"/>
</dbReference>
<comment type="caution">
    <text evidence="6">Lacks conserved residue(s) required for the propagation of feature annotation.</text>
</comment>
<evidence type="ECO:0000313" key="9">
    <source>
        <dbReference type="Proteomes" id="UP001203665"/>
    </source>
</evidence>
<dbReference type="RefSeq" id="WP_251610433.1">
    <property type="nucleotide sequence ID" value="NZ_JAMQJY010000003.1"/>
</dbReference>
<evidence type="ECO:0000256" key="6">
    <source>
        <dbReference type="HAMAP-Rule" id="MF_01965"/>
    </source>
</evidence>
<keyword evidence="9" id="KW-1185">Reference proteome</keyword>
<keyword evidence="4 6" id="KW-0520">NAD</keyword>
<gene>
    <name evidence="6" type="primary">nnrD</name>
    <name evidence="8" type="ORF">NDM98_17445</name>
</gene>